<reference evidence="4" key="1">
    <citation type="journal article" date="2014" name="BMC Genomics">
        <title>Genome characteristics reveal the impact of lichenization on lichen-forming fungus Endocarpon pusillum Hedwig (Verrucariales, Ascomycota).</title>
        <authorList>
            <person name="Wang Y.-Y."/>
            <person name="Liu B."/>
            <person name="Zhang X.-Y."/>
            <person name="Zhou Q.-M."/>
            <person name="Zhang T."/>
            <person name="Li H."/>
            <person name="Yu Y.-F."/>
            <person name="Zhang X.-L."/>
            <person name="Hao X.-Y."/>
            <person name="Wang M."/>
            <person name="Wang L."/>
            <person name="Wei J.-C."/>
        </authorList>
    </citation>
    <scope>NUCLEOTIDE SEQUENCE [LARGE SCALE GENOMIC DNA]</scope>
    <source>
        <strain evidence="4">Z07020 / HMAS-L-300199</strain>
    </source>
</reference>
<evidence type="ECO:0000256" key="1">
    <source>
        <dbReference type="SAM" id="Phobius"/>
    </source>
</evidence>
<dbReference type="OrthoDB" id="5392633at2759"/>
<accession>U1HW73</accession>
<proteinExistence type="predicted"/>
<dbReference type="eggNOG" id="ENOG502SJK1">
    <property type="taxonomic scope" value="Eukaryota"/>
</dbReference>
<feature type="transmembrane region" description="Helical" evidence="1">
    <location>
        <begin position="491"/>
        <end position="513"/>
    </location>
</feature>
<protein>
    <recommendedName>
        <fullName evidence="5">TRP C-terminal domain-containing protein</fullName>
    </recommendedName>
</protein>
<evidence type="ECO:0000313" key="4">
    <source>
        <dbReference type="Proteomes" id="UP000019373"/>
    </source>
</evidence>
<evidence type="ECO:0008006" key="5">
    <source>
        <dbReference type="Google" id="ProtNLM"/>
    </source>
</evidence>
<evidence type="ECO:0000256" key="2">
    <source>
        <dbReference type="SAM" id="SignalP"/>
    </source>
</evidence>
<organism evidence="3 4">
    <name type="scientific">Endocarpon pusillum (strain Z07020 / HMAS-L-300199)</name>
    <name type="common">Lichen-forming fungus</name>
    <dbReference type="NCBI Taxonomy" id="1263415"/>
    <lineage>
        <taxon>Eukaryota</taxon>
        <taxon>Fungi</taxon>
        <taxon>Dikarya</taxon>
        <taxon>Ascomycota</taxon>
        <taxon>Pezizomycotina</taxon>
        <taxon>Eurotiomycetes</taxon>
        <taxon>Chaetothyriomycetidae</taxon>
        <taxon>Verrucariales</taxon>
        <taxon>Verrucariaceae</taxon>
        <taxon>Endocarpon</taxon>
    </lineage>
</organism>
<dbReference type="Proteomes" id="UP000019373">
    <property type="component" value="Unassembled WGS sequence"/>
</dbReference>
<feature type="transmembrane region" description="Helical" evidence="1">
    <location>
        <begin position="212"/>
        <end position="234"/>
    </location>
</feature>
<feature type="chain" id="PRO_5004612928" description="TRP C-terminal domain-containing protein" evidence="2">
    <location>
        <begin position="23"/>
        <end position="557"/>
    </location>
</feature>
<keyword evidence="4" id="KW-1185">Reference proteome</keyword>
<keyword evidence="1" id="KW-0472">Membrane</keyword>
<feature type="transmembrane region" description="Helical" evidence="1">
    <location>
        <begin position="183"/>
        <end position="200"/>
    </location>
</feature>
<keyword evidence="2" id="KW-0732">Signal</keyword>
<feature type="signal peptide" evidence="2">
    <location>
        <begin position="1"/>
        <end position="22"/>
    </location>
</feature>
<dbReference type="EMBL" id="KE720844">
    <property type="protein sequence ID" value="ERF75000.1"/>
    <property type="molecule type" value="Genomic_DNA"/>
</dbReference>
<dbReference type="GeneID" id="19242923"/>
<dbReference type="RefSeq" id="XP_007787657.1">
    <property type="nucleotide sequence ID" value="XM_007789467.1"/>
</dbReference>
<dbReference type="OMA" id="FPPYENC"/>
<sequence>MHHLIVILVWVASGGCWPLFEAEHKLNLSIARDSQPVGSPTHNSSAITIQTATLSKEINTTLTGLAFLLTVTTYWLLMRYTTTLSNEIVLPSKFLEDNIAAVLSLTWPNHYLRTSKDPPDTYSFPWVLFRMRMEELFNKPLGSDDVKDFNTSIQSGSFMVIVKIFSPVMKSLVQIAIWNTVSFWLVLVMIVNTLVYNGFVSDNITNDSKVRLILVGIYAIVNIGHQFRITILLYRNFTFVLFQTCWTIICKEFIFQKTELYKRHIDDVMFFMKLDKRDYPFRRDPFGSSIDSRSLDLQLFGTMKRSNTHRPLYYSEEISFPEPDCDFSPLSIDNIEREYYLKTEDKIESKFDESVKPLRETEIKAYEKATDTALEKVIGNVAVLLGICLATALAPWTSTQKIDATSVQLGSYALLLSISTGFLTLVGSISLLTNATYSAKLLLLFQEKTMATDKYIHKSEDVSKGFSLQDEPGFGFTKGIAGESRLTFFGLWWSTSLLGKLPCLLFGPALMLIPRFHRDRQRSRDNQKALFFTVHNVTFTCTVTEPDFGSISRSLSN</sequence>
<evidence type="ECO:0000313" key="3">
    <source>
        <dbReference type="EMBL" id="ERF75000.1"/>
    </source>
</evidence>
<feature type="transmembrane region" description="Helical" evidence="1">
    <location>
        <begin position="377"/>
        <end position="397"/>
    </location>
</feature>
<name>U1HW73_ENDPU</name>
<dbReference type="HOGENOM" id="CLU_447020_0_0_1"/>
<feature type="transmembrane region" description="Helical" evidence="1">
    <location>
        <begin position="58"/>
        <end position="77"/>
    </location>
</feature>
<keyword evidence="1" id="KW-1133">Transmembrane helix</keyword>
<gene>
    <name evidence="3" type="ORF">EPUS_08045</name>
</gene>
<keyword evidence="1" id="KW-0812">Transmembrane</keyword>
<dbReference type="AlphaFoldDB" id="U1HW73"/>
<feature type="transmembrane region" description="Helical" evidence="1">
    <location>
        <begin position="409"/>
        <end position="432"/>
    </location>
</feature>